<name>A0ABU7PAD5_9ACTN</name>
<keyword evidence="8" id="KW-0812">Transmembrane</keyword>
<dbReference type="InterPro" id="IPR005528">
    <property type="entry name" value="ChpA-H"/>
</dbReference>
<evidence type="ECO:0000256" key="4">
    <source>
        <dbReference type="ARBA" id="ARBA00022729"/>
    </source>
</evidence>
<evidence type="ECO:0000256" key="3">
    <source>
        <dbReference type="ARBA" id="ARBA00022525"/>
    </source>
</evidence>
<dbReference type="Proteomes" id="UP001344658">
    <property type="component" value="Unassembled WGS sequence"/>
</dbReference>
<reference evidence="11 12" key="1">
    <citation type="submission" date="2023-12" db="EMBL/GenBank/DDBJ databases">
        <title>Streptomyces sp. V4-01.</title>
        <authorList>
            <person name="Somphong A."/>
            <person name="Phongsopitanun W."/>
        </authorList>
    </citation>
    <scope>NUCLEOTIDE SEQUENCE [LARGE SCALE GENOMIC DNA]</scope>
    <source>
        <strain evidence="11 12">V4-01</strain>
    </source>
</reference>
<keyword evidence="5" id="KW-0130">Cell adhesion</keyword>
<keyword evidence="2" id="KW-0134">Cell wall</keyword>
<organism evidence="11 12">
    <name type="scientific">Actinacidiphila polyblastidii</name>
    <dbReference type="NCBI Taxonomy" id="3110430"/>
    <lineage>
        <taxon>Bacteria</taxon>
        <taxon>Bacillati</taxon>
        <taxon>Actinomycetota</taxon>
        <taxon>Actinomycetes</taxon>
        <taxon>Kitasatosporales</taxon>
        <taxon>Streptomycetaceae</taxon>
        <taxon>Actinacidiphila</taxon>
    </lineage>
</organism>
<keyword evidence="8" id="KW-1133">Transmembrane helix</keyword>
<keyword evidence="8" id="KW-0472">Membrane</keyword>
<keyword evidence="12" id="KW-1185">Reference proteome</keyword>
<keyword evidence="3" id="KW-0964">Secreted</keyword>
<sequence length="255" mass="24110">MNRVARKGLVTAMVAGGVLASAGYAQADSAAGGETAGSPGVLSGNAVQVPVDIPVNVCGNTVDVIGLLNPAMGNSCADVSHADACADGSSSQTSGVSAERRARPVARSGRHAGAPADERVVSGGPRRPADGAVPGGARTAGGALAAGGPHGSPGLLSGNSLHVPVSLPVNLSGNSVNVVGVGNPSIGNTSVNHGTPPVTAVRSPAPAAPAVAPRAAGPALAHTGADGIGAAAAAGAGLLLGGAVLYRRSRPGRAA</sequence>
<dbReference type="EMBL" id="JAZEWV010000008">
    <property type="protein sequence ID" value="MEE4542770.1"/>
    <property type="molecule type" value="Genomic_DNA"/>
</dbReference>
<dbReference type="NCBIfam" id="TIGR01167">
    <property type="entry name" value="LPXTG_anchor"/>
    <property type="match status" value="1"/>
</dbReference>
<evidence type="ECO:0000256" key="5">
    <source>
        <dbReference type="ARBA" id="ARBA00022889"/>
    </source>
</evidence>
<keyword evidence="4 9" id="KW-0732">Signal</keyword>
<evidence type="ECO:0000256" key="1">
    <source>
        <dbReference type="ARBA" id="ARBA00004191"/>
    </source>
</evidence>
<dbReference type="PROSITE" id="PS51884">
    <property type="entry name" value="CHAPLIN"/>
    <property type="match status" value="2"/>
</dbReference>
<dbReference type="RefSeq" id="WP_330794707.1">
    <property type="nucleotide sequence ID" value="NZ_JAZEWV010000008.1"/>
</dbReference>
<evidence type="ECO:0000256" key="8">
    <source>
        <dbReference type="SAM" id="Phobius"/>
    </source>
</evidence>
<accession>A0ABU7PAD5</accession>
<dbReference type="Pfam" id="PF03777">
    <property type="entry name" value="ChpA-C"/>
    <property type="match status" value="2"/>
</dbReference>
<evidence type="ECO:0000313" key="11">
    <source>
        <dbReference type="EMBL" id="MEE4542770.1"/>
    </source>
</evidence>
<evidence type="ECO:0000256" key="9">
    <source>
        <dbReference type="SAM" id="SignalP"/>
    </source>
</evidence>
<feature type="domain" description="Chaplin" evidence="10">
    <location>
        <begin position="38"/>
        <end position="78"/>
    </location>
</feature>
<keyword evidence="6" id="KW-0034">Amyloid</keyword>
<protein>
    <submittedName>
        <fullName evidence="11">Chaplin</fullName>
    </submittedName>
</protein>
<gene>
    <name evidence="11" type="ORF">V2S66_12415</name>
</gene>
<feature type="signal peptide" evidence="9">
    <location>
        <begin position="1"/>
        <end position="27"/>
    </location>
</feature>
<feature type="region of interest" description="Disordered" evidence="7">
    <location>
        <begin position="83"/>
        <end position="148"/>
    </location>
</feature>
<feature type="chain" id="PRO_5047102734" evidence="9">
    <location>
        <begin position="28"/>
        <end position="255"/>
    </location>
</feature>
<feature type="transmembrane region" description="Helical" evidence="8">
    <location>
        <begin position="228"/>
        <end position="246"/>
    </location>
</feature>
<evidence type="ECO:0000256" key="7">
    <source>
        <dbReference type="SAM" id="MobiDB-lite"/>
    </source>
</evidence>
<proteinExistence type="predicted"/>
<evidence type="ECO:0000256" key="6">
    <source>
        <dbReference type="ARBA" id="ARBA00023087"/>
    </source>
</evidence>
<feature type="domain" description="Chaplin" evidence="10">
    <location>
        <begin position="152"/>
        <end position="192"/>
    </location>
</feature>
<evidence type="ECO:0000256" key="2">
    <source>
        <dbReference type="ARBA" id="ARBA00022512"/>
    </source>
</evidence>
<comment type="subcellular location">
    <subcellularLocation>
        <location evidence="1">Secreted</location>
        <location evidence="1">Cell wall</location>
    </subcellularLocation>
</comment>
<comment type="caution">
    <text evidence="11">The sequence shown here is derived from an EMBL/GenBank/DDBJ whole genome shotgun (WGS) entry which is preliminary data.</text>
</comment>
<evidence type="ECO:0000259" key="10">
    <source>
        <dbReference type="PROSITE" id="PS51884"/>
    </source>
</evidence>
<evidence type="ECO:0000313" key="12">
    <source>
        <dbReference type="Proteomes" id="UP001344658"/>
    </source>
</evidence>